<dbReference type="Gene3D" id="1.10.10.10">
    <property type="entry name" value="Winged helix-like DNA-binding domain superfamily/Winged helix DNA-binding domain"/>
    <property type="match status" value="1"/>
</dbReference>
<gene>
    <name evidence="1" type="ORF">IGA_05668</name>
</gene>
<reference evidence="1 2" key="1">
    <citation type="submission" date="2012-12" db="EMBL/GenBank/DDBJ databases">
        <title>The Genome Sequence of Bacillus cereus HuA3-9.</title>
        <authorList>
            <consortium name="The Broad Institute Genome Sequencing Platform"/>
            <consortium name="The Broad Institute Genome Sequencing Center for Infectious Disease"/>
            <person name="Feldgarden M."/>
            <person name="Van der Auwera G.A."/>
            <person name="Mahillon J."/>
            <person name="Duprez V."/>
            <person name="Timmery S."/>
            <person name="Mattelet C."/>
            <person name="Dierick K."/>
            <person name="Sun M."/>
            <person name="Yu Z."/>
            <person name="Zhu L."/>
            <person name="Hu X."/>
            <person name="Shank E.B."/>
            <person name="Swiecicka I."/>
            <person name="Hansen B.M."/>
            <person name="Andrup L."/>
            <person name="Walker B."/>
            <person name="Young S.K."/>
            <person name="Zeng Q."/>
            <person name="Gargeya S."/>
            <person name="Fitzgerald M."/>
            <person name="Haas B."/>
            <person name="Abouelleil A."/>
            <person name="Alvarado L."/>
            <person name="Arachchi H.M."/>
            <person name="Berlin A.M."/>
            <person name="Chapman S.B."/>
            <person name="Dewar J."/>
            <person name="Goldberg J."/>
            <person name="Griggs A."/>
            <person name="Gujja S."/>
            <person name="Hansen M."/>
            <person name="Howarth C."/>
            <person name="Imamovic A."/>
            <person name="Larimer J."/>
            <person name="McCowan C."/>
            <person name="Murphy C."/>
            <person name="Neiman D."/>
            <person name="Pearson M."/>
            <person name="Priest M."/>
            <person name="Roberts A."/>
            <person name="Saif S."/>
            <person name="Shea T."/>
            <person name="Sisk P."/>
            <person name="Sykes S."/>
            <person name="Wortman J."/>
            <person name="Nusbaum C."/>
            <person name="Birren B."/>
        </authorList>
    </citation>
    <scope>NUCLEOTIDE SEQUENCE [LARGE SCALE GENOMIC DNA]</scope>
    <source>
        <strain evidence="1 2">HuA3-9</strain>
    </source>
</reference>
<dbReference type="Proteomes" id="UP000014003">
    <property type="component" value="Unassembled WGS sequence"/>
</dbReference>
<dbReference type="InterPro" id="IPR036390">
    <property type="entry name" value="WH_DNA-bd_sf"/>
</dbReference>
<proteinExistence type="predicted"/>
<dbReference type="AlphaFoldDB" id="R8CIS3"/>
<dbReference type="InterPro" id="IPR036388">
    <property type="entry name" value="WH-like_DNA-bd_sf"/>
</dbReference>
<dbReference type="EMBL" id="AHDZ01000070">
    <property type="protein sequence ID" value="EOO11405.1"/>
    <property type="molecule type" value="Genomic_DNA"/>
</dbReference>
<sequence>MTHIANNIIRTEELTANEKLVLLTLCVEGNGSSIEMAYEEIAHKCSLTRRSVIKFIKSLEEKGFLKVMRYYGRQNFNVYELNIAS</sequence>
<evidence type="ECO:0000313" key="1">
    <source>
        <dbReference type="EMBL" id="EOO11405.1"/>
    </source>
</evidence>
<evidence type="ECO:0000313" key="2">
    <source>
        <dbReference type="Proteomes" id="UP000014003"/>
    </source>
</evidence>
<protein>
    <recommendedName>
        <fullName evidence="3">HTH marR-type domain-containing protein</fullName>
    </recommendedName>
</protein>
<dbReference type="SUPFAM" id="SSF46785">
    <property type="entry name" value="Winged helix' DNA-binding domain"/>
    <property type="match status" value="1"/>
</dbReference>
<name>R8CIS3_BACCE</name>
<dbReference type="HOGENOM" id="CLU_2505685_0_0_9"/>
<organism evidence="1 2">
    <name type="scientific">Bacillus cereus HuA3-9</name>
    <dbReference type="NCBI Taxonomy" id="1053205"/>
    <lineage>
        <taxon>Bacteria</taxon>
        <taxon>Bacillati</taxon>
        <taxon>Bacillota</taxon>
        <taxon>Bacilli</taxon>
        <taxon>Bacillales</taxon>
        <taxon>Bacillaceae</taxon>
        <taxon>Bacillus</taxon>
        <taxon>Bacillus cereus group</taxon>
    </lineage>
</organism>
<comment type="caution">
    <text evidence="1">The sequence shown here is derived from an EMBL/GenBank/DDBJ whole genome shotgun (WGS) entry which is preliminary data.</text>
</comment>
<dbReference type="RefSeq" id="WP_016094901.1">
    <property type="nucleotide sequence ID" value="NZ_KB976126.1"/>
</dbReference>
<evidence type="ECO:0008006" key="3">
    <source>
        <dbReference type="Google" id="ProtNLM"/>
    </source>
</evidence>
<dbReference type="Pfam" id="PF13730">
    <property type="entry name" value="HTH_36"/>
    <property type="match status" value="1"/>
</dbReference>
<accession>R8CIS3</accession>